<dbReference type="InterPro" id="IPR001091">
    <property type="entry name" value="RM_Methyltransferase"/>
</dbReference>
<evidence type="ECO:0000313" key="11">
    <source>
        <dbReference type="Proteomes" id="UP000316562"/>
    </source>
</evidence>
<organism evidence="10 11">
    <name type="scientific">Acididesulfobacter guangdongensis</name>
    <dbReference type="NCBI Taxonomy" id="2597225"/>
    <lineage>
        <taxon>Bacteria</taxon>
        <taxon>Deltaproteobacteria</taxon>
        <taxon>Candidatus Acidulodesulfobacterales</taxon>
        <taxon>Candidatus Acididesulfobacter</taxon>
    </lineage>
</organism>
<protein>
    <recommendedName>
        <fullName evidence="8">Methyltransferase</fullName>
        <ecNumber evidence="8">2.1.1.-</ecNumber>
    </recommendedName>
</protein>
<dbReference type="EMBL" id="SGBC01000005">
    <property type="protein sequence ID" value="RZD15580.1"/>
    <property type="molecule type" value="Genomic_DNA"/>
</dbReference>
<keyword evidence="4" id="KW-0949">S-adenosyl-L-methionine</keyword>
<dbReference type="PRINTS" id="PR00508">
    <property type="entry name" value="S21N4MTFRASE"/>
</dbReference>
<dbReference type="Gene3D" id="3.40.50.150">
    <property type="entry name" value="Vaccinia Virus protein VP39"/>
    <property type="match status" value="1"/>
</dbReference>
<evidence type="ECO:0000256" key="5">
    <source>
        <dbReference type="ARBA" id="ARBA00022747"/>
    </source>
</evidence>
<feature type="domain" description="DNA methylase N-4/N-6" evidence="9">
    <location>
        <begin position="32"/>
        <end position="264"/>
    </location>
</feature>
<comment type="similarity">
    <text evidence="1">Belongs to the N(4)/N(6)-methyltransferase family. N(4) subfamily.</text>
</comment>
<name>A0A519BE84_ACIG2</name>
<proteinExistence type="inferred from homology"/>
<evidence type="ECO:0000256" key="7">
    <source>
        <dbReference type="ARBA" id="ARBA00049120"/>
    </source>
</evidence>
<evidence type="ECO:0000256" key="1">
    <source>
        <dbReference type="ARBA" id="ARBA00010203"/>
    </source>
</evidence>
<dbReference type="InterPro" id="IPR029063">
    <property type="entry name" value="SAM-dependent_MTases_sf"/>
</dbReference>
<evidence type="ECO:0000256" key="6">
    <source>
        <dbReference type="ARBA" id="ARBA00023125"/>
    </source>
</evidence>
<dbReference type="PANTHER" id="PTHR13370:SF3">
    <property type="entry name" value="TRNA (GUANINE(10)-N2)-METHYLTRANSFERASE HOMOLOG"/>
    <property type="match status" value="1"/>
</dbReference>
<keyword evidence="2 10" id="KW-0489">Methyltransferase</keyword>
<dbReference type="GO" id="GO:0032259">
    <property type="term" value="P:methylation"/>
    <property type="evidence" value="ECO:0007669"/>
    <property type="project" value="UniProtKB-KW"/>
</dbReference>
<evidence type="ECO:0000256" key="8">
    <source>
        <dbReference type="RuleBase" id="RU362026"/>
    </source>
</evidence>
<dbReference type="GO" id="GO:0009307">
    <property type="term" value="P:DNA restriction-modification system"/>
    <property type="evidence" value="ECO:0007669"/>
    <property type="project" value="UniProtKB-KW"/>
</dbReference>
<dbReference type="CDD" id="cd02440">
    <property type="entry name" value="AdoMet_MTases"/>
    <property type="match status" value="1"/>
</dbReference>
<reference evidence="10 11" key="1">
    <citation type="journal article" date="2019" name="ISME J.">
        <title>Insights into ecological role of a new deltaproteobacterial order Candidatus Acidulodesulfobacterales by metagenomics and metatranscriptomics.</title>
        <authorList>
            <person name="Tan S."/>
            <person name="Liu J."/>
            <person name="Fang Y."/>
            <person name="Hedlund B.P."/>
            <person name="Lian Z.H."/>
            <person name="Huang L.Y."/>
            <person name="Li J.T."/>
            <person name="Huang L.N."/>
            <person name="Li W.J."/>
            <person name="Jiang H.C."/>
            <person name="Dong H.L."/>
            <person name="Shu W.S."/>
        </authorList>
    </citation>
    <scope>NUCLEOTIDE SEQUENCE [LARGE SCALE GENOMIC DNA]</scope>
    <source>
        <strain evidence="10">AP2</strain>
    </source>
</reference>
<dbReference type="GO" id="GO:0005737">
    <property type="term" value="C:cytoplasm"/>
    <property type="evidence" value="ECO:0007669"/>
    <property type="project" value="TreeGrafter"/>
</dbReference>
<dbReference type="InterPro" id="IPR017985">
    <property type="entry name" value="MeTrfase_CN4_CS"/>
</dbReference>
<sequence>MNNNIIDIGLSINKVYNENCINILKKINDNSIDLTLTSPPYDNLRNYKNNIFEIWNKNIWEQVIYELYRITKTGGIVVWVVGDATINGSETCSSFKQALYFREVGFNLHDTMIYQKQNPIPQFKAHRYTNSFEYMFVFSKGLPKHGKIIEVETKQCGRIDINYRGQVTADEIYIGKPKKIVKSSKIKSNIWIYSQNNGIDRKIKHKAQFPEQLANDHIISWSNEGDIVLDPFAGSGTTLKAAKLNKRNYIGIEINKEYCEIIKKRLEFF</sequence>
<comment type="catalytic activity">
    <reaction evidence="7">
        <text>a 2'-deoxycytidine in DNA + S-adenosyl-L-methionine = an N(4)-methyl-2'-deoxycytidine in DNA + S-adenosyl-L-homocysteine + H(+)</text>
        <dbReference type="Rhea" id="RHEA:16857"/>
        <dbReference type="Rhea" id="RHEA-COMP:11369"/>
        <dbReference type="Rhea" id="RHEA-COMP:13674"/>
        <dbReference type="ChEBI" id="CHEBI:15378"/>
        <dbReference type="ChEBI" id="CHEBI:57856"/>
        <dbReference type="ChEBI" id="CHEBI:59789"/>
        <dbReference type="ChEBI" id="CHEBI:85452"/>
        <dbReference type="ChEBI" id="CHEBI:137933"/>
        <dbReference type="EC" id="2.1.1.113"/>
    </reaction>
</comment>
<gene>
    <name evidence="10" type="ORF">EVJ46_09940</name>
</gene>
<comment type="caution">
    <text evidence="10">The sequence shown here is derived from an EMBL/GenBank/DDBJ whole genome shotgun (WGS) entry which is preliminary data.</text>
</comment>
<dbReference type="EC" id="2.1.1.-" evidence="8"/>
<dbReference type="GO" id="GO:0015667">
    <property type="term" value="F:site-specific DNA-methyltransferase (cytosine-N4-specific) activity"/>
    <property type="evidence" value="ECO:0007669"/>
    <property type="project" value="UniProtKB-EC"/>
</dbReference>
<dbReference type="GO" id="GO:0009007">
    <property type="term" value="F:site-specific DNA-methyltransferase (adenine-specific) activity"/>
    <property type="evidence" value="ECO:0007669"/>
    <property type="project" value="TreeGrafter"/>
</dbReference>
<dbReference type="Proteomes" id="UP000316562">
    <property type="component" value="Unassembled WGS sequence"/>
</dbReference>
<dbReference type="GO" id="GO:0003677">
    <property type="term" value="F:DNA binding"/>
    <property type="evidence" value="ECO:0007669"/>
    <property type="project" value="UniProtKB-KW"/>
</dbReference>
<accession>A0A519BE84</accession>
<dbReference type="SUPFAM" id="SSF53335">
    <property type="entry name" value="S-adenosyl-L-methionine-dependent methyltransferases"/>
    <property type="match status" value="1"/>
</dbReference>
<dbReference type="GO" id="GO:0008170">
    <property type="term" value="F:N-methyltransferase activity"/>
    <property type="evidence" value="ECO:0007669"/>
    <property type="project" value="InterPro"/>
</dbReference>
<keyword evidence="5" id="KW-0680">Restriction system</keyword>
<evidence type="ECO:0000256" key="3">
    <source>
        <dbReference type="ARBA" id="ARBA00022679"/>
    </source>
</evidence>
<dbReference type="InterPro" id="IPR002941">
    <property type="entry name" value="DNA_methylase_N4/N6"/>
</dbReference>
<dbReference type="PANTHER" id="PTHR13370">
    <property type="entry name" value="RNA METHYLASE-RELATED"/>
    <property type="match status" value="1"/>
</dbReference>
<dbReference type="Pfam" id="PF01555">
    <property type="entry name" value="N6_N4_Mtase"/>
    <property type="match status" value="1"/>
</dbReference>
<evidence type="ECO:0000256" key="4">
    <source>
        <dbReference type="ARBA" id="ARBA00022691"/>
    </source>
</evidence>
<keyword evidence="6" id="KW-0238">DNA-binding</keyword>
<evidence type="ECO:0000256" key="2">
    <source>
        <dbReference type="ARBA" id="ARBA00022603"/>
    </source>
</evidence>
<evidence type="ECO:0000259" key="9">
    <source>
        <dbReference type="Pfam" id="PF01555"/>
    </source>
</evidence>
<dbReference type="AlphaFoldDB" id="A0A519BE84"/>
<dbReference type="PROSITE" id="PS00093">
    <property type="entry name" value="N4_MTASE"/>
    <property type="match status" value="1"/>
</dbReference>
<keyword evidence="3 10" id="KW-0808">Transferase</keyword>
<evidence type="ECO:0000313" key="10">
    <source>
        <dbReference type="EMBL" id="RZD15580.1"/>
    </source>
</evidence>